<gene>
    <name evidence="16" type="ORF">DOK76_01030</name>
</gene>
<sequence>MAIKWKNKMWLALAVLFCLGGWYLTVVSFNRTNTVESFNNYFDSRITDAIYLKENLNQLEEKKSTDVTSNQIENYRTRYGSLGNQVEDVRNQYQEKLAGTTDKKRIAELVKERDQKIKAILDNFTNDDVVKEKILTEETDYLTKHKKEIEKAIKPYLEDADNLYQYYFKDEQTGKAYTNVSGLTQYSSKEEVDSKLKNEGTGKIQRATRTVSIYPYIDEEATRKGLFENDVTTINVSFMVKKGSVLDKQLKDQKESQAFFGQLIYLGIVFMLVGCALLFMYINTPFVYEMLKKVPVDVALILFLGLGFVAAVSGGLIYPYNLGGFNNISGLVAPVMIGLIALIISFIAMKLLWQLLMPKYRKGTMKEIGQSSLVYLLTQKGVASFKGLSLRWKLFSLVMLLFLNLFGVFAYIGLYPGGLRKTALGVALFIVLVIEIIVMRRTMKKMTQLFNQPKEMLKEYEQPVSKEVSLDEMSQELTRLNQLIEVSQKDTMQSEMLKAELLTNVSHDLRTPLTSIITYGDLLTKKDMTEDEKVEYVGIINKKAQRMKHLIDDLFEVTKMNNGEIVLEKEEVNLTQLLQQSVSEYSEEFEDHQLKVVFNKSETGILLPLDGERMWRVFDNMFGNAIKYSMPQTRVYLKLEQVGKTARIELKNISRHELNEEADELVEKFKRGDSSRHTEGSGLGLAIINSIVSLHEGALEIKVDGDMFKLIVTLPL</sequence>
<evidence type="ECO:0000313" key="16">
    <source>
        <dbReference type="EMBL" id="MBO0475631.1"/>
    </source>
</evidence>
<evidence type="ECO:0000256" key="2">
    <source>
        <dbReference type="ARBA" id="ARBA00004651"/>
    </source>
</evidence>
<dbReference type="Gene3D" id="1.10.287.130">
    <property type="match status" value="1"/>
</dbReference>
<dbReference type="InterPro" id="IPR050398">
    <property type="entry name" value="HssS/ArlS-like"/>
</dbReference>
<keyword evidence="8" id="KW-0547">Nucleotide-binding</keyword>
<proteinExistence type="predicted"/>
<feature type="transmembrane region" description="Helical" evidence="14">
    <location>
        <begin position="294"/>
        <end position="319"/>
    </location>
</feature>
<keyword evidence="4" id="KW-1003">Cell membrane</keyword>
<evidence type="ECO:0000256" key="4">
    <source>
        <dbReference type="ARBA" id="ARBA00022475"/>
    </source>
</evidence>
<evidence type="ECO:0000256" key="8">
    <source>
        <dbReference type="ARBA" id="ARBA00022741"/>
    </source>
</evidence>
<dbReference type="Gene3D" id="3.30.565.10">
    <property type="entry name" value="Histidine kinase-like ATPase, C-terminal domain"/>
    <property type="match status" value="1"/>
</dbReference>
<evidence type="ECO:0000256" key="11">
    <source>
        <dbReference type="ARBA" id="ARBA00022989"/>
    </source>
</evidence>
<dbReference type="SMART" id="SM00388">
    <property type="entry name" value="HisKA"/>
    <property type="match status" value="1"/>
</dbReference>
<keyword evidence="11 14" id="KW-1133">Transmembrane helix</keyword>
<dbReference type="SMART" id="SM00387">
    <property type="entry name" value="HATPase_c"/>
    <property type="match status" value="1"/>
</dbReference>
<feature type="transmembrane region" description="Helical" evidence="14">
    <location>
        <begin position="259"/>
        <end position="282"/>
    </location>
</feature>
<feature type="transmembrane region" description="Helical" evidence="14">
    <location>
        <begin position="422"/>
        <end position="439"/>
    </location>
</feature>
<comment type="subcellular location">
    <subcellularLocation>
        <location evidence="2">Cell membrane</location>
        <topology evidence="2">Multi-pass membrane protein</topology>
    </subcellularLocation>
</comment>
<evidence type="ECO:0000256" key="14">
    <source>
        <dbReference type="SAM" id="Phobius"/>
    </source>
</evidence>
<dbReference type="SUPFAM" id="SSF55874">
    <property type="entry name" value="ATPase domain of HSP90 chaperone/DNA topoisomerase II/histidine kinase"/>
    <property type="match status" value="1"/>
</dbReference>
<comment type="caution">
    <text evidence="16">The sequence shown here is derived from an EMBL/GenBank/DDBJ whole genome shotgun (WGS) entry which is preliminary data.</text>
</comment>
<keyword evidence="13 14" id="KW-0472">Membrane</keyword>
<dbReference type="RefSeq" id="WP_206964320.1">
    <property type="nucleotide sequence ID" value="NZ_JAFLVX010000004.1"/>
</dbReference>
<dbReference type="InterPro" id="IPR036890">
    <property type="entry name" value="HATPase_C_sf"/>
</dbReference>
<evidence type="ECO:0000256" key="3">
    <source>
        <dbReference type="ARBA" id="ARBA00012438"/>
    </source>
</evidence>
<dbReference type="InterPro" id="IPR036097">
    <property type="entry name" value="HisK_dim/P_sf"/>
</dbReference>
<name>A0ABS3HPR9_9ENTE</name>
<dbReference type="CDD" id="cd00082">
    <property type="entry name" value="HisKA"/>
    <property type="match status" value="1"/>
</dbReference>
<keyword evidence="9" id="KW-0418">Kinase</keyword>
<dbReference type="InterPro" id="IPR003661">
    <property type="entry name" value="HisK_dim/P_dom"/>
</dbReference>
<keyword evidence="10" id="KW-0067">ATP-binding</keyword>
<evidence type="ECO:0000259" key="15">
    <source>
        <dbReference type="PROSITE" id="PS50109"/>
    </source>
</evidence>
<keyword evidence="12" id="KW-0902">Two-component regulatory system</keyword>
<reference evidence="16 17" key="1">
    <citation type="submission" date="2021-03" db="EMBL/GenBank/DDBJ databases">
        <title>Enterococcal diversity collection.</title>
        <authorList>
            <person name="Gilmore M.S."/>
            <person name="Schwartzman J."/>
            <person name="Van Tyne D."/>
            <person name="Martin M."/>
            <person name="Earl A.M."/>
            <person name="Manson A.L."/>
            <person name="Straub T."/>
            <person name="Salamzade R."/>
            <person name="Saavedra J."/>
            <person name="Lebreton F."/>
            <person name="Prichula J."/>
            <person name="Schaufler K."/>
            <person name="Gaca A."/>
            <person name="Sgardioli B."/>
            <person name="Wagenaar J."/>
            <person name="Strong T."/>
        </authorList>
    </citation>
    <scope>NUCLEOTIDE SEQUENCE [LARGE SCALE GENOMIC DNA]</scope>
    <source>
        <strain evidence="16 17">DIV0080</strain>
    </source>
</reference>
<keyword evidence="7 14" id="KW-0812">Transmembrane</keyword>
<dbReference type="Proteomes" id="UP000664857">
    <property type="component" value="Unassembled WGS sequence"/>
</dbReference>
<feature type="transmembrane region" description="Helical" evidence="14">
    <location>
        <begin position="394"/>
        <end position="416"/>
    </location>
</feature>
<feature type="transmembrane region" description="Helical" evidence="14">
    <location>
        <begin position="331"/>
        <end position="353"/>
    </location>
</feature>
<protein>
    <recommendedName>
        <fullName evidence="3">histidine kinase</fullName>
        <ecNumber evidence="3">2.7.13.3</ecNumber>
    </recommendedName>
</protein>
<evidence type="ECO:0000313" key="17">
    <source>
        <dbReference type="Proteomes" id="UP000664857"/>
    </source>
</evidence>
<dbReference type="Pfam" id="PF00512">
    <property type="entry name" value="HisKA"/>
    <property type="match status" value="1"/>
</dbReference>
<keyword evidence="17" id="KW-1185">Reference proteome</keyword>
<feature type="domain" description="Histidine kinase" evidence="15">
    <location>
        <begin position="504"/>
        <end position="716"/>
    </location>
</feature>
<dbReference type="EC" id="2.7.13.3" evidence="3"/>
<dbReference type="PANTHER" id="PTHR45528">
    <property type="entry name" value="SENSOR HISTIDINE KINASE CPXA"/>
    <property type="match status" value="1"/>
</dbReference>
<evidence type="ECO:0000256" key="9">
    <source>
        <dbReference type="ARBA" id="ARBA00022777"/>
    </source>
</evidence>
<evidence type="ECO:0000256" key="6">
    <source>
        <dbReference type="ARBA" id="ARBA00022679"/>
    </source>
</evidence>
<dbReference type="InterPro" id="IPR005467">
    <property type="entry name" value="His_kinase_dom"/>
</dbReference>
<keyword evidence="5" id="KW-0597">Phosphoprotein</keyword>
<dbReference type="InterPro" id="IPR003594">
    <property type="entry name" value="HATPase_dom"/>
</dbReference>
<evidence type="ECO:0000256" key="10">
    <source>
        <dbReference type="ARBA" id="ARBA00022840"/>
    </source>
</evidence>
<dbReference type="SUPFAM" id="SSF47384">
    <property type="entry name" value="Homodimeric domain of signal transducing histidine kinase"/>
    <property type="match status" value="1"/>
</dbReference>
<accession>A0ABS3HPR9</accession>
<dbReference type="EMBL" id="JAFLVX010000004">
    <property type="protein sequence ID" value="MBO0475631.1"/>
    <property type="molecule type" value="Genomic_DNA"/>
</dbReference>
<comment type="catalytic activity">
    <reaction evidence="1">
        <text>ATP + protein L-histidine = ADP + protein N-phospho-L-histidine.</text>
        <dbReference type="EC" id="2.7.13.3"/>
    </reaction>
</comment>
<evidence type="ECO:0000256" key="12">
    <source>
        <dbReference type="ARBA" id="ARBA00023012"/>
    </source>
</evidence>
<dbReference type="PANTHER" id="PTHR45528:SF1">
    <property type="entry name" value="SENSOR HISTIDINE KINASE CPXA"/>
    <property type="match status" value="1"/>
</dbReference>
<dbReference type="PROSITE" id="PS50109">
    <property type="entry name" value="HIS_KIN"/>
    <property type="match status" value="1"/>
</dbReference>
<evidence type="ECO:0000256" key="1">
    <source>
        <dbReference type="ARBA" id="ARBA00000085"/>
    </source>
</evidence>
<keyword evidence="6" id="KW-0808">Transferase</keyword>
<evidence type="ECO:0000256" key="13">
    <source>
        <dbReference type="ARBA" id="ARBA00023136"/>
    </source>
</evidence>
<dbReference type="Pfam" id="PF02518">
    <property type="entry name" value="HATPase_c"/>
    <property type="match status" value="1"/>
</dbReference>
<organism evidence="16 17">
    <name type="scientific">Candidatus Vagococcus giribetii</name>
    <dbReference type="NCBI Taxonomy" id="2230876"/>
    <lineage>
        <taxon>Bacteria</taxon>
        <taxon>Bacillati</taxon>
        <taxon>Bacillota</taxon>
        <taxon>Bacilli</taxon>
        <taxon>Lactobacillales</taxon>
        <taxon>Enterococcaceae</taxon>
        <taxon>Vagococcus</taxon>
    </lineage>
</organism>
<evidence type="ECO:0000256" key="7">
    <source>
        <dbReference type="ARBA" id="ARBA00022692"/>
    </source>
</evidence>
<evidence type="ECO:0000256" key="5">
    <source>
        <dbReference type="ARBA" id="ARBA00022553"/>
    </source>
</evidence>